<keyword evidence="12" id="KW-0812">Transmembrane</keyword>
<feature type="transmembrane region" description="Helical" evidence="12">
    <location>
        <begin position="103"/>
        <end position="126"/>
    </location>
</feature>
<evidence type="ECO:0000313" key="15">
    <source>
        <dbReference type="EMBL" id="KAF4751054.1"/>
    </source>
</evidence>
<evidence type="ECO:0000256" key="12">
    <source>
        <dbReference type="SAM" id="Phobius"/>
    </source>
</evidence>
<evidence type="ECO:0000256" key="13">
    <source>
        <dbReference type="SAM" id="SignalP"/>
    </source>
</evidence>
<feature type="binding site" evidence="9">
    <location>
        <begin position="496"/>
        <end position="503"/>
    </location>
    <ligand>
        <name>ATP</name>
        <dbReference type="ChEBI" id="CHEBI:30616"/>
    </ligand>
</feature>
<keyword evidence="12" id="KW-0472">Membrane</keyword>
<keyword evidence="12" id="KW-1133">Transmembrane helix</keyword>
<keyword evidence="16" id="KW-1185">Reference proteome</keyword>
<keyword evidence="2" id="KW-0963">Cytoplasm</keyword>
<dbReference type="GO" id="GO:0007018">
    <property type="term" value="P:microtubule-based movement"/>
    <property type="evidence" value="ECO:0007669"/>
    <property type="project" value="InterPro"/>
</dbReference>
<comment type="subcellular location">
    <subcellularLocation>
        <location evidence="1">Cytoplasm</location>
        <location evidence="1">Cytoskeleton</location>
    </subcellularLocation>
</comment>
<organism evidence="15 16">
    <name type="scientific">Perkinsus olseni</name>
    <name type="common">Perkinsus atlanticus</name>
    <dbReference type="NCBI Taxonomy" id="32597"/>
    <lineage>
        <taxon>Eukaryota</taxon>
        <taxon>Sar</taxon>
        <taxon>Alveolata</taxon>
        <taxon>Perkinsozoa</taxon>
        <taxon>Perkinsea</taxon>
        <taxon>Perkinsida</taxon>
        <taxon>Perkinsidae</taxon>
        <taxon>Perkinsus</taxon>
    </lineage>
</organism>
<dbReference type="SMART" id="SM00129">
    <property type="entry name" value="KISc"/>
    <property type="match status" value="1"/>
</dbReference>
<dbReference type="PROSITE" id="PS00411">
    <property type="entry name" value="KINESIN_MOTOR_1"/>
    <property type="match status" value="1"/>
</dbReference>
<dbReference type="Gene3D" id="3.40.850.10">
    <property type="entry name" value="Kinesin motor domain"/>
    <property type="match status" value="1"/>
</dbReference>
<feature type="signal peptide" evidence="13">
    <location>
        <begin position="1"/>
        <end position="19"/>
    </location>
</feature>
<dbReference type="GO" id="GO:0005524">
    <property type="term" value="F:ATP binding"/>
    <property type="evidence" value="ECO:0007669"/>
    <property type="project" value="UniProtKB-UniRule"/>
</dbReference>
<comment type="similarity">
    <text evidence="8">Belongs to the TRAFAC class myosin-kinesin ATPase superfamily. Kinesin family. KIN-13 subfamily.</text>
</comment>
<feature type="compositionally biased region" description="Polar residues" evidence="11">
    <location>
        <begin position="285"/>
        <end position="294"/>
    </location>
</feature>
<proteinExistence type="inferred from homology"/>
<feature type="region of interest" description="Disordered" evidence="11">
    <location>
        <begin position="339"/>
        <end position="359"/>
    </location>
</feature>
<reference evidence="15 16" key="1">
    <citation type="submission" date="2020-04" db="EMBL/GenBank/DDBJ databases">
        <title>Perkinsus olseni comparative genomics.</title>
        <authorList>
            <person name="Bogema D.R."/>
        </authorList>
    </citation>
    <scope>NUCLEOTIDE SEQUENCE [LARGE SCALE GENOMIC DNA]</scope>
    <source>
        <strain evidence="15 16">ATCC PRA-207</strain>
    </source>
</reference>
<accession>A0A7J6TZY5</accession>
<keyword evidence="4 9" id="KW-0547">Nucleotide-binding</keyword>
<evidence type="ECO:0000256" key="7">
    <source>
        <dbReference type="ARBA" id="ARBA00023212"/>
    </source>
</evidence>
<evidence type="ECO:0000256" key="1">
    <source>
        <dbReference type="ARBA" id="ARBA00004245"/>
    </source>
</evidence>
<feature type="region of interest" description="Disordered" evidence="11">
    <location>
        <begin position="797"/>
        <end position="817"/>
    </location>
</feature>
<dbReference type="InterPro" id="IPR036961">
    <property type="entry name" value="Kinesin_motor_dom_sf"/>
</dbReference>
<evidence type="ECO:0000256" key="3">
    <source>
        <dbReference type="ARBA" id="ARBA00022701"/>
    </source>
</evidence>
<keyword evidence="13" id="KW-0732">Signal</keyword>
<gene>
    <name evidence="15" type="ORF">FOZ63_011892</name>
</gene>
<evidence type="ECO:0000256" key="10">
    <source>
        <dbReference type="RuleBase" id="RU000394"/>
    </source>
</evidence>
<dbReference type="GO" id="GO:0008017">
    <property type="term" value="F:microtubule binding"/>
    <property type="evidence" value="ECO:0007669"/>
    <property type="project" value="InterPro"/>
</dbReference>
<evidence type="ECO:0000256" key="8">
    <source>
        <dbReference type="ARBA" id="ARBA00061030"/>
    </source>
</evidence>
<dbReference type="SUPFAM" id="SSF52540">
    <property type="entry name" value="P-loop containing nucleoside triphosphate hydrolases"/>
    <property type="match status" value="1"/>
</dbReference>
<keyword evidence="3 10" id="KW-0493">Microtubule</keyword>
<keyword evidence="5 9" id="KW-0067">ATP-binding</keyword>
<feature type="chain" id="PRO_5029658468" description="Kinesin-like protein" evidence="13">
    <location>
        <begin position="20"/>
        <end position="927"/>
    </location>
</feature>
<feature type="compositionally biased region" description="Basic and acidic residues" evidence="11">
    <location>
        <begin position="339"/>
        <end position="354"/>
    </location>
</feature>
<evidence type="ECO:0000256" key="4">
    <source>
        <dbReference type="ARBA" id="ARBA00022741"/>
    </source>
</evidence>
<dbReference type="InterPro" id="IPR019821">
    <property type="entry name" value="Kinesin_motor_CS"/>
</dbReference>
<dbReference type="PANTHER" id="PTHR47971">
    <property type="entry name" value="KINESIN-RELATED PROTEIN 6"/>
    <property type="match status" value="1"/>
</dbReference>
<evidence type="ECO:0000259" key="14">
    <source>
        <dbReference type="PROSITE" id="PS50067"/>
    </source>
</evidence>
<dbReference type="InterPro" id="IPR027417">
    <property type="entry name" value="P-loop_NTPase"/>
</dbReference>
<dbReference type="AlphaFoldDB" id="A0A7J6TZY5"/>
<evidence type="ECO:0000256" key="9">
    <source>
        <dbReference type="PROSITE-ProRule" id="PRU00283"/>
    </source>
</evidence>
<protein>
    <recommendedName>
        <fullName evidence="10">Kinesin-like protein</fullName>
    </recommendedName>
</protein>
<feature type="domain" description="Kinesin motor" evidence="14">
    <location>
        <begin position="400"/>
        <end position="718"/>
    </location>
</feature>
<feature type="region of interest" description="Disordered" evidence="11">
    <location>
        <begin position="279"/>
        <end position="326"/>
    </location>
</feature>
<evidence type="ECO:0000256" key="11">
    <source>
        <dbReference type="SAM" id="MobiDB-lite"/>
    </source>
</evidence>
<keyword evidence="6 9" id="KW-0505">Motor protein</keyword>
<evidence type="ECO:0000256" key="6">
    <source>
        <dbReference type="ARBA" id="ARBA00023175"/>
    </source>
</evidence>
<evidence type="ECO:0000256" key="2">
    <source>
        <dbReference type="ARBA" id="ARBA00022490"/>
    </source>
</evidence>
<dbReference type="GO" id="GO:0003777">
    <property type="term" value="F:microtubule motor activity"/>
    <property type="evidence" value="ECO:0007669"/>
    <property type="project" value="InterPro"/>
</dbReference>
<sequence>MTPLVIFLLASILAVPVEAIRGNPMALRVGDTASSVSGNARANVLRAQTEEAMKGYVQTVSGILAQYGGGLPPAPGVGVAVPQQVALSAPIRQGGFPDSSMHLIFLSWAVCAVLLGIIVAGVLWYLQQQQQKQERRKTTRRLIRPVMKKRLTLRDKVRSYCDGKESTCGTVRRGRSLIAMRATCFDRLGGVVGIFGPRRVQLPVTVVSPEDAIEAIDRRIQAAFTPYRNKVSASSTSAGSTVSARFCNRGSFVWGLGMAPRRRAPRIYTASRPWVSPAKEGTDVTAMTSSNAASGRSPSRTPPRTPRIRGEGATQSQSGATPRRSVEKCVVEVARLKREREARRRESAEKRLERDQEEESLKAAGYASCDVQFERMIREFRASSIRNSSWMSPRSNTDRRIQVVVRKRPLFGYEKKPSGGKTGQLDIVSVANPRVLVHECKVKVDGITKFLENHEFAFDRAYSERSGTGEVYRMCVQGPTKEVLREGGRFTVFAYGQTGSGKTYTMVGMEARLITSIFGDGRDRRSVYVSFFEIYGGRAYDLLNRRSRLKVLEDASQEVQIPKLLVRRAITVDQLSSILYAGNSARTTFATTSNKDSSRSHAVCVISTSSERGPEARITLVDLAGSERAHDSQSHRLERRIEGAEINKSLLALKECVRAVDSGRAHIPFRASKLTMVLRDAFLHEGARMVMIACIKPGQRSGDHTLNTLRYAARLKRSSAGSGFDDMTARQGAAADGVESLEKVFLSGVKSLAGALARSGRAIGLRVVVREYILRANILRRDDLGIWVQLESLPETEPWAPPDDASHEETSEDTAVSGGRVAPLTLEQVTEEHLKAIQGDAALLAAETELLAKIKGGQVSDMEAYVQEARQICERKVRMVFSSSLLLLAHWEKEAKPCLKYSHRARTMSSRARWFSLVCVFPCQKDK</sequence>
<dbReference type="PROSITE" id="PS50067">
    <property type="entry name" value="KINESIN_MOTOR_2"/>
    <property type="match status" value="1"/>
</dbReference>
<evidence type="ECO:0000256" key="5">
    <source>
        <dbReference type="ARBA" id="ARBA00022840"/>
    </source>
</evidence>
<dbReference type="PRINTS" id="PR00380">
    <property type="entry name" value="KINESINHEAVY"/>
</dbReference>
<dbReference type="InterPro" id="IPR001752">
    <property type="entry name" value="Kinesin_motor_dom"/>
</dbReference>
<dbReference type="GO" id="GO:0005874">
    <property type="term" value="C:microtubule"/>
    <property type="evidence" value="ECO:0007669"/>
    <property type="project" value="UniProtKB-KW"/>
</dbReference>
<name>A0A7J6TZY5_PEROL</name>
<comment type="caution">
    <text evidence="15">The sequence shown here is derived from an EMBL/GenBank/DDBJ whole genome shotgun (WGS) entry which is preliminary data.</text>
</comment>
<dbReference type="Pfam" id="PF00225">
    <property type="entry name" value="Kinesin"/>
    <property type="match status" value="1"/>
</dbReference>
<dbReference type="GO" id="GO:0007019">
    <property type="term" value="P:microtubule depolymerization"/>
    <property type="evidence" value="ECO:0007669"/>
    <property type="project" value="TreeGrafter"/>
</dbReference>
<dbReference type="InterPro" id="IPR027640">
    <property type="entry name" value="Kinesin-like_fam"/>
</dbReference>
<dbReference type="Proteomes" id="UP000553632">
    <property type="component" value="Unassembled WGS sequence"/>
</dbReference>
<feature type="non-terminal residue" evidence="15">
    <location>
        <position position="927"/>
    </location>
</feature>
<dbReference type="FunFam" id="3.40.850.10:FF:000012">
    <property type="entry name" value="Kinesin-like protein"/>
    <property type="match status" value="1"/>
</dbReference>
<dbReference type="EMBL" id="JABANO010006877">
    <property type="protein sequence ID" value="KAF4751054.1"/>
    <property type="molecule type" value="Genomic_DNA"/>
</dbReference>
<keyword evidence="7" id="KW-0206">Cytoskeleton</keyword>
<dbReference type="PANTHER" id="PTHR47971:SF8">
    <property type="entry name" value="KINESIN-LIKE PROTEIN"/>
    <property type="match status" value="1"/>
</dbReference>
<evidence type="ECO:0000313" key="16">
    <source>
        <dbReference type="Proteomes" id="UP000553632"/>
    </source>
</evidence>